<gene>
    <name evidence="1" type="ORF">GMARGA_LOCUS22485</name>
</gene>
<dbReference type="Proteomes" id="UP000789901">
    <property type="component" value="Unassembled WGS sequence"/>
</dbReference>
<reference evidence="1 2" key="1">
    <citation type="submission" date="2021-06" db="EMBL/GenBank/DDBJ databases">
        <authorList>
            <person name="Kallberg Y."/>
            <person name="Tangrot J."/>
            <person name="Rosling A."/>
        </authorList>
    </citation>
    <scope>NUCLEOTIDE SEQUENCE [LARGE SCALE GENOMIC DNA]</scope>
    <source>
        <strain evidence="1 2">120-4 pot B 10/14</strain>
    </source>
</reference>
<name>A0ABN7VTG6_GIGMA</name>
<comment type="caution">
    <text evidence="1">The sequence shown here is derived from an EMBL/GenBank/DDBJ whole genome shotgun (WGS) entry which is preliminary data.</text>
</comment>
<evidence type="ECO:0000313" key="2">
    <source>
        <dbReference type="Proteomes" id="UP000789901"/>
    </source>
</evidence>
<dbReference type="EMBL" id="CAJVQB010021724">
    <property type="protein sequence ID" value="CAG8797860.1"/>
    <property type="molecule type" value="Genomic_DNA"/>
</dbReference>
<sequence length="96" mass="11494">MKTRKPQDFGRKSIWAQIYEPIKSIQNTWFKDLLSEITEEDPISQRIFRQFANYCIIEATFSKEWKCAQIYPILKGTNWNYDLGNTRPIALLETFR</sequence>
<protein>
    <submittedName>
        <fullName evidence="1">2985_t:CDS:1</fullName>
    </submittedName>
</protein>
<accession>A0ABN7VTG6</accession>
<organism evidence="1 2">
    <name type="scientific">Gigaspora margarita</name>
    <dbReference type="NCBI Taxonomy" id="4874"/>
    <lineage>
        <taxon>Eukaryota</taxon>
        <taxon>Fungi</taxon>
        <taxon>Fungi incertae sedis</taxon>
        <taxon>Mucoromycota</taxon>
        <taxon>Glomeromycotina</taxon>
        <taxon>Glomeromycetes</taxon>
        <taxon>Diversisporales</taxon>
        <taxon>Gigasporaceae</taxon>
        <taxon>Gigaspora</taxon>
    </lineage>
</organism>
<proteinExistence type="predicted"/>
<feature type="non-terminal residue" evidence="1">
    <location>
        <position position="96"/>
    </location>
</feature>
<keyword evidence="2" id="KW-1185">Reference proteome</keyword>
<evidence type="ECO:0000313" key="1">
    <source>
        <dbReference type="EMBL" id="CAG8797860.1"/>
    </source>
</evidence>